<proteinExistence type="inferred from homology"/>
<dbReference type="AlphaFoldDB" id="A0A0D2J752"/>
<evidence type="ECO:0000313" key="11">
    <source>
        <dbReference type="Proteomes" id="UP000053617"/>
    </source>
</evidence>
<dbReference type="PANTHER" id="PTHR13153">
    <property type="entry name" value="CGTHBA PROTEIN -14 GENE PROTEIN"/>
    <property type="match status" value="1"/>
</dbReference>
<feature type="signal peptide" evidence="8">
    <location>
        <begin position="1"/>
        <end position="27"/>
    </location>
</feature>
<evidence type="ECO:0000256" key="4">
    <source>
        <dbReference type="ARBA" id="ARBA00025376"/>
    </source>
</evidence>
<keyword evidence="3 6" id="KW-0469">Meiosis</keyword>
<dbReference type="VEuPathDB" id="FungiDB:Z518_05791"/>
<dbReference type="STRING" id="1442369.A0A0D2J752"/>
<dbReference type="HOGENOM" id="CLU_014314_1_0_1"/>
<dbReference type="GeneID" id="25293862"/>
<organism evidence="10 11">
    <name type="scientific">Rhinocladiella mackenziei CBS 650.93</name>
    <dbReference type="NCBI Taxonomy" id="1442369"/>
    <lineage>
        <taxon>Eukaryota</taxon>
        <taxon>Fungi</taxon>
        <taxon>Dikarya</taxon>
        <taxon>Ascomycota</taxon>
        <taxon>Pezizomycotina</taxon>
        <taxon>Eurotiomycetes</taxon>
        <taxon>Chaetothyriomycetidae</taxon>
        <taxon>Chaetothyriales</taxon>
        <taxon>Herpotrichiellaceae</taxon>
        <taxon>Rhinocladiella</taxon>
    </lineage>
</organism>
<dbReference type="PANTHER" id="PTHR13153:SF5">
    <property type="entry name" value="GATOR COMPLEX PROTEIN NPRL3"/>
    <property type="match status" value="1"/>
</dbReference>
<evidence type="ECO:0000256" key="7">
    <source>
        <dbReference type="SAM" id="MobiDB-lite"/>
    </source>
</evidence>
<dbReference type="GO" id="GO:0010508">
    <property type="term" value="P:positive regulation of autophagy"/>
    <property type="evidence" value="ECO:0007669"/>
    <property type="project" value="TreeGrafter"/>
</dbReference>
<comment type="subcellular location">
    <subcellularLocation>
        <location evidence="6">Vacuole membrane</location>
        <topology evidence="6">Peripheral membrane protein</topology>
    </subcellularLocation>
</comment>
<dbReference type="GO" id="GO:1904262">
    <property type="term" value="P:negative regulation of TORC1 signaling"/>
    <property type="evidence" value="ECO:0007669"/>
    <property type="project" value="TreeGrafter"/>
</dbReference>
<dbReference type="GO" id="GO:1990130">
    <property type="term" value="C:GATOR1 complex"/>
    <property type="evidence" value="ECO:0007669"/>
    <property type="project" value="TreeGrafter"/>
</dbReference>
<feature type="region of interest" description="Disordered" evidence="7">
    <location>
        <begin position="28"/>
        <end position="110"/>
    </location>
</feature>
<feature type="compositionally biased region" description="Polar residues" evidence="7">
    <location>
        <begin position="577"/>
        <end position="590"/>
    </location>
</feature>
<keyword evidence="11" id="KW-1185">Reference proteome</keyword>
<dbReference type="GO" id="GO:0005774">
    <property type="term" value="C:vacuolar membrane"/>
    <property type="evidence" value="ECO:0007669"/>
    <property type="project" value="UniProtKB-SubCell"/>
</dbReference>
<feature type="domain" description="GATOR1 complex protein NPRL3 C-terminal HTH" evidence="9">
    <location>
        <begin position="695"/>
        <end position="737"/>
    </location>
</feature>
<evidence type="ECO:0000256" key="5">
    <source>
        <dbReference type="ARBA" id="ARBA00030028"/>
    </source>
</evidence>
<reference evidence="10 11" key="1">
    <citation type="submission" date="2015-01" db="EMBL/GenBank/DDBJ databases">
        <title>The Genome Sequence of Rhinocladiella mackenzie CBS 650.93.</title>
        <authorList>
            <consortium name="The Broad Institute Genomics Platform"/>
            <person name="Cuomo C."/>
            <person name="de Hoog S."/>
            <person name="Gorbushina A."/>
            <person name="Stielow B."/>
            <person name="Teixiera M."/>
            <person name="Abouelleil A."/>
            <person name="Chapman S.B."/>
            <person name="Priest M."/>
            <person name="Young S.K."/>
            <person name="Wortman J."/>
            <person name="Nusbaum C."/>
            <person name="Birren B."/>
        </authorList>
    </citation>
    <scope>NUCLEOTIDE SEQUENCE [LARGE SCALE GENOMIC DNA]</scope>
    <source>
        <strain evidence="10 11">CBS 650.93</strain>
    </source>
</reference>
<dbReference type="GO" id="GO:0038202">
    <property type="term" value="P:TORC1 signaling"/>
    <property type="evidence" value="ECO:0007669"/>
    <property type="project" value="TreeGrafter"/>
</dbReference>
<dbReference type="Pfam" id="PF24064">
    <property type="entry name" value="HTH_NPRL3"/>
    <property type="match status" value="1"/>
</dbReference>
<name>A0A0D2J752_9EURO</name>
<evidence type="ECO:0000256" key="3">
    <source>
        <dbReference type="ARBA" id="ARBA00023254"/>
    </source>
</evidence>
<dbReference type="GO" id="GO:0051321">
    <property type="term" value="P:meiotic cell cycle"/>
    <property type="evidence" value="ECO:0007669"/>
    <property type="project" value="UniProtKB-UniRule"/>
</dbReference>
<dbReference type="OrthoDB" id="18648at2759"/>
<protein>
    <recommendedName>
        <fullName evidence="2 6">Nitrogen permease regulator 3</fullName>
    </recommendedName>
    <alternativeName>
        <fullName evidence="5 6">Required for meiotic nuclear division protein 11</fullName>
    </alternativeName>
</protein>
<evidence type="ECO:0000256" key="8">
    <source>
        <dbReference type="SAM" id="SignalP"/>
    </source>
</evidence>
<dbReference type="Proteomes" id="UP000053617">
    <property type="component" value="Unassembled WGS sequence"/>
</dbReference>
<feature type="region of interest" description="Disordered" evidence="7">
    <location>
        <begin position="602"/>
        <end position="645"/>
    </location>
</feature>
<feature type="region of interest" description="Disordered" evidence="7">
    <location>
        <begin position="664"/>
        <end position="695"/>
    </location>
</feature>
<feature type="compositionally biased region" description="Acidic residues" evidence="7">
    <location>
        <begin position="49"/>
        <end position="71"/>
    </location>
</feature>
<evidence type="ECO:0000256" key="6">
    <source>
        <dbReference type="RuleBase" id="RU368069"/>
    </source>
</evidence>
<dbReference type="GO" id="GO:0034198">
    <property type="term" value="P:cellular response to amino acid starvation"/>
    <property type="evidence" value="ECO:0007669"/>
    <property type="project" value="TreeGrafter"/>
</dbReference>
<evidence type="ECO:0000256" key="2">
    <source>
        <dbReference type="ARBA" id="ARBA00017880"/>
    </source>
</evidence>
<feature type="chain" id="PRO_5002245132" description="Nitrogen permease regulator 3" evidence="8">
    <location>
        <begin position="28"/>
        <end position="765"/>
    </location>
</feature>
<gene>
    <name evidence="10" type="ORF">Z518_05791</name>
</gene>
<evidence type="ECO:0000256" key="1">
    <source>
        <dbReference type="ARBA" id="ARBA00010546"/>
    </source>
</evidence>
<keyword evidence="6 8" id="KW-0732">Signal</keyword>
<feature type="compositionally biased region" description="Polar residues" evidence="7">
    <location>
        <begin position="609"/>
        <end position="632"/>
    </location>
</feature>
<dbReference type="InterPro" id="IPR056603">
    <property type="entry name" value="HTH_NPRL3"/>
</dbReference>
<feature type="region of interest" description="Disordered" evidence="7">
    <location>
        <begin position="549"/>
        <end position="590"/>
    </location>
</feature>
<comment type="function">
    <text evidence="4 6">Mediates inactivation of the TORC1 complex in response to amino acid starvation. Required for meiotic nuclear division.</text>
</comment>
<dbReference type="InterPro" id="IPR005365">
    <property type="entry name" value="Npr3"/>
</dbReference>
<evidence type="ECO:0000259" key="9">
    <source>
        <dbReference type="Pfam" id="PF24064"/>
    </source>
</evidence>
<feature type="region of interest" description="Disordered" evidence="7">
    <location>
        <begin position="163"/>
        <end position="220"/>
    </location>
</feature>
<dbReference type="EMBL" id="KN847478">
    <property type="protein sequence ID" value="KIX04920.1"/>
    <property type="molecule type" value="Genomic_DNA"/>
</dbReference>
<sequence length="765" mass="84607">MSTAATSPNPSLLAILLVAQGRTGSGAQVVFHYPPDPFSTDHADALASTDEEEGESSSSDSEESSSEDDFELFVKRTSDGVAASPGHDNRSQQPDEDDGHYLAKRGTQDNEEWKPAWEPLLGLGEDGLVSLLAPGRAWHKRRFELGINDLTFLGRPVYAREDGFWRKPRSPKPQLIDDESSHQSSDAILSESGNEDHVNGHGAAATEHDSQQKRHTKQPAKSQLTMFHVVFVMDPPSLEHTLRVKEMYDHVVKKFSKVLKWEQSHHDYVWEQSELLQSIKSTHLQQQSPTKALYTEMLRRSSLAAAIARVFDNISTSKIAAITLGSKLSVSLQIPPVTSTSYLPSLTEPPLEPGLWLTTATDPASTASDLDAASTTSPLQLSKNFTLLLKSSPHKILKDIQAAGGPLAMPLANFIGKANPTKSFYKISVASQIALGDIQNLARHLVYWRRAVAIPPLHQRDTYIVSPNANMNKLVSACKAYEATFPMMPSLPKMLNSLSGTPVPFGTLIPTSDHKEEYYRVLAWLMRDGWVTQLRTFALVRVDPEVKKAVREKERDEKGPKTPITGAMDEESKEQESTLSRSFGSGNSTTPATANIVAAFKQRPGLISRPSSDGRQSISTDRTSIRGTQQPKHNPKAASLILSPQRASPEESRWLDYVASTLVPSRSPSRTDLSTSPTKQNPASDTETNADPNTETAELRRYWPIFVKYFSGTEALERIPVREGLKRKFVWDMLTKMGLSFPTDGSGVEDEKGENKRLLVTIRHW</sequence>
<dbReference type="RefSeq" id="XP_013272056.1">
    <property type="nucleotide sequence ID" value="XM_013416602.1"/>
</dbReference>
<dbReference type="Pfam" id="PF03666">
    <property type="entry name" value="NPR3"/>
    <property type="match status" value="1"/>
</dbReference>
<feature type="compositionally biased region" description="Basic and acidic residues" evidence="7">
    <location>
        <begin position="549"/>
        <end position="560"/>
    </location>
</feature>
<comment type="similarity">
    <text evidence="1 6">Belongs to the NPR3 family.</text>
</comment>
<evidence type="ECO:0000313" key="10">
    <source>
        <dbReference type="EMBL" id="KIX04920.1"/>
    </source>
</evidence>
<accession>A0A0D2J752</accession>